<evidence type="ECO:0000313" key="3">
    <source>
        <dbReference type="Proteomes" id="UP000029549"/>
    </source>
</evidence>
<dbReference type="RefSeq" id="WP_034396941.1">
    <property type="nucleotide sequence ID" value="NZ_AWTO01000206.1"/>
</dbReference>
<name>A0A0E3CGK3_9BURK</name>
<dbReference type="EMBL" id="AWTP01000107">
    <property type="protein sequence ID" value="KGH12149.1"/>
    <property type="molecule type" value="Genomic_DNA"/>
</dbReference>
<feature type="compositionally biased region" description="Polar residues" evidence="1">
    <location>
        <begin position="40"/>
        <end position="49"/>
    </location>
</feature>
<dbReference type="Pfam" id="PF05069">
    <property type="entry name" value="Phage_tail_S"/>
    <property type="match status" value="1"/>
</dbReference>
<sequence>MADDLQSLENWLSPMLHRLQPGERRKLAREVARLVRAGNQKTMAAQTSPEGAAWVPRKNRSRDSRGKLRQGPLFRKLRAAKHLKALAFADAAVVQFVGRAERLARVHHFGLRDYVTPGGAQYDYPERPLLGITSAQMEQISDLILAHITQAS</sequence>
<keyword evidence="3" id="KW-1185">Reference proteome</keyword>
<feature type="region of interest" description="Disordered" evidence="1">
    <location>
        <begin position="40"/>
        <end position="67"/>
    </location>
</feature>
<dbReference type="AlphaFoldDB" id="A0A0E3CGK3"/>
<organism evidence="2 3">
    <name type="scientific">Comamonas thiooxydans</name>
    <dbReference type="NCBI Taxonomy" id="363952"/>
    <lineage>
        <taxon>Bacteria</taxon>
        <taxon>Pseudomonadati</taxon>
        <taxon>Pseudomonadota</taxon>
        <taxon>Betaproteobacteria</taxon>
        <taxon>Burkholderiales</taxon>
        <taxon>Comamonadaceae</taxon>
        <taxon>Comamonas</taxon>
    </lineage>
</organism>
<comment type="caution">
    <text evidence="2">The sequence shown here is derived from an EMBL/GenBank/DDBJ whole genome shotgun (WGS) entry which is preliminary data.</text>
</comment>
<evidence type="ECO:0000313" key="2">
    <source>
        <dbReference type="EMBL" id="KGH12149.1"/>
    </source>
</evidence>
<reference evidence="2 3" key="1">
    <citation type="submission" date="2013-09" db="EMBL/GenBank/DDBJ databases">
        <title>High correlation between genotypes and phenotypes of environmental bacteria Comamonas testosteroni strains.</title>
        <authorList>
            <person name="Liu L."/>
            <person name="Zhu W."/>
            <person name="Xia X."/>
            <person name="Xu B."/>
            <person name="Luo M."/>
            <person name="Wang G."/>
        </authorList>
    </citation>
    <scope>NUCLEOTIDE SEQUENCE [LARGE SCALE GENOMIC DNA]</scope>
    <source>
        <strain evidence="2 3">DF2</strain>
    </source>
</reference>
<protein>
    <submittedName>
        <fullName evidence="2">Virion morphogenesis protein</fullName>
    </submittedName>
</protein>
<evidence type="ECO:0000256" key="1">
    <source>
        <dbReference type="SAM" id="MobiDB-lite"/>
    </source>
</evidence>
<proteinExistence type="predicted"/>
<dbReference type="Proteomes" id="UP000029549">
    <property type="component" value="Unassembled WGS sequence"/>
</dbReference>
<dbReference type="InterPro" id="IPR006522">
    <property type="entry name" value="Phage_virion_morphogenesis"/>
</dbReference>
<accession>A0A0E3CGK3</accession>
<gene>
    <name evidence="2" type="ORF">P608_11495</name>
</gene>
<dbReference type="NCBIfam" id="TIGR01635">
    <property type="entry name" value="tail_comp_S"/>
    <property type="match status" value="1"/>
</dbReference>